<gene>
    <name evidence="2" type="ORF">BCF74_10641</name>
</gene>
<dbReference type="RefSeq" id="WP_170070139.1">
    <property type="nucleotide sequence ID" value="NZ_PVTI01000006.1"/>
</dbReference>
<name>A0A2T0UTQ8_9MICO</name>
<evidence type="ECO:0000256" key="1">
    <source>
        <dbReference type="SAM" id="MobiDB-lite"/>
    </source>
</evidence>
<evidence type="ECO:0000313" key="3">
    <source>
        <dbReference type="Proteomes" id="UP000237822"/>
    </source>
</evidence>
<feature type="region of interest" description="Disordered" evidence="1">
    <location>
        <begin position="1"/>
        <end position="24"/>
    </location>
</feature>
<dbReference type="Pfam" id="PF10824">
    <property type="entry name" value="T7SS_ESX_EspC"/>
    <property type="match status" value="1"/>
</dbReference>
<accession>A0A2T0UTQ8</accession>
<sequence length="102" mass="10399">MKFDVNPEVLRSHAGNMDRESSNLDGAKSALQTAVSDDAFGLLCSFLAAPVREVGPDAQSAVSGMSTAAGNTADGMRLQATAYEFVDFLAQAGITSAGGGGR</sequence>
<comment type="caution">
    <text evidence="2">The sequence shown here is derived from an EMBL/GenBank/DDBJ whole genome shotgun (WGS) entry which is preliminary data.</text>
</comment>
<proteinExistence type="predicted"/>
<dbReference type="GO" id="GO:0009306">
    <property type="term" value="P:protein secretion"/>
    <property type="evidence" value="ECO:0007669"/>
    <property type="project" value="InterPro"/>
</dbReference>
<dbReference type="Proteomes" id="UP000237822">
    <property type="component" value="Unassembled WGS sequence"/>
</dbReference>
<dbReference type="AlphaFoldDB" id="A0A2T0UTQ8"/>
<keyword evidence="3" id="KW-1185">Reference proteome</keyword>
<evidence type="ECO:0000313" key="2">
    <source>
        <dbReference type="EMBL" id="PRY61293.1"/>
    </source>
</evidence>
<dbReference type="InterPro" id="IPR022536">
    <property type="entry name" value="EspC"/>
</dbReference>
<reference evidence="2 3" key="1">
    <citation type="submission" date="2018-03" db="EMBL/GenBank/DDBJ databases">
        <title>Genomic Encyclopedia of Archaeal and Bacterial Type Strains, Phase II (KMG-II): from individual species to whole genera.</title>
        <authorList>
            <person name="Goeker M."/>
        </authorList>
    </citation>
    <scope>NUCLEOTIDE SEQUENCE [LARGE SCALE GENOMIC DNA]</scope>
    <source>
        <strain evidence="2 3">ATCC BAA-1496</strain>
    </source>
</reference>
<protein>
    <submittedName>
        <fullName evidence="2">Excreted virulence factor EspC (Type VII ESX diderm)</fullName>
    </submittedName>
</protein>
<organism evidence="2 3">
    <name type="scientific">Knoellia remsis</name>
    <dbReference type="NCBI Taxonomy" id="407159"/>
    <lineage>
        <taxon>Bacteria</taxon>
        <taxon>Bacillati</taxon>
        <taxon>Actinomycetota</taxon>
        <taxon>Actinomycetes</taxon>
        <taxon>Micrococcales</taxon>
        <taxon>Intrasporangiaceae</taxon>
        <taxon>Knoellia</taxon>
    </lineage>
</organism>
<dbReference type="EMBL" id="PVTI01000006">
    <property type="protein sequence ID" value="PRY61293.1"/>
    <property type="molecule type" value="Genomic_DNA"/>
</dbReference>